<dbReference type="GO" id="GO:0001609">
    <property type="term" value="F:G protein-coupled adenosine receptor activity"/>
    <property type="evidence" value="ECO:0000318"/>
    <property type="project" value="GO_Central"/>
</dbReference>
<sequence>MNQTQCFDILSRSSATELFFLCLCVVVGVTGAVGNGLLLVAVYKTPRLQSIAVLYLCSLSVADFIASVLVAPLLINRARAPHCDYDWKETVFEKIFDFCLFQTVGASSLNLCAVNIDRYINIKYPLHYWNIMNSKTCLWSLAVLWVTSFLVASPSLFTTGKSIEWYWILYALAALVLPMIVIIFCSSEILKITREQLRRISPSLRNRHQGFAIRVRKNRKAIMTFVIITIVYLVSFTPNLICCFIYFFTPFPKRGISMPGYFLWSELFLLTSSSLNPIIYASRNRDFTAAFQHLYGIKAHREHRVSNQSITPAL</sequence>
<feature type="domain" description="G-protein coupled receptors family 1 profile" evidence="11">
    <location>
        <begin position="34"/>
        <end position="280"/>
    </location>
</feature>
<comment type="subcellular location">
    <subcellularLocation>
        <location evidence="1">Cell membrane</location>
        <topology evidence="1">Multi-pass membrane protein</topology>
    </subcellularLocation>
</comment>
<name>A7SHP0_NEMVE</name>
<evidence type="ECO:0000256" key="10">
    <source>
        <dbReference type="SAM" id="Phobius"/>
    </source>
</evidence>
<evidence type="ECO:0000256" key="5">
    <source>
        <dbReference type="ARBA" id="ARBA00023040"/>
    </source>
</evidence>
<evidence type="ECO:0000256" key="3">
    <source>
        <dbReference type="ARBA" id="ARBA00022692"/>
    </source>
</evidence>
<keyword evidence="5 9" id="KW-0297">G-protein coupled receptor</keyword>
<dbReference type="Gene3D" id="1.20.1070.10">
    <property type="entry name" value="Rhodopsin 7-helix transmembrane proteins"/>
    <property type="match status" value="1"/>
</dbReference>
<keyword evidence="6 10" id="KW-0472">Membrane</keyword>
<dbReference type="PANTHER" id="PTHR24249">
    <property type="entry name" value="HISTAMINE RECEPTOR-RELATED G-PROTEIN COUPLED RECEPTOR"/>
    <property type="match status" value="1"/>
</dbReference>
<evidence type="ECO:0000256" key="2">
    <source>
        <dbReference type="ARBA" id="ARBA00022475"/>
    </source>
</evidence>
<keyword evidence="13" id="KW-1185">Reference proteome</keyword>
<dbReference type="GO" id="GO:0007186">
    <property type="term" value="P:G protein-coupled receptor signaling pathway"/>
    <property type="evidence" value="ECO:0000318"/>
    <property type="project" value="GO_Central"/>
</dbReference>
<evidence type="ECO:0000256" key="1">
    <source>
        <dbReference type="ARBA" id="ARBA00004651"/>
    </source>
</evidence>
<protein>
    <recommendedName>
        <fullName evidence="11">G-protein coupled receptors family 1 profile domain-containing protein</fullName>
    </recommendedName>
</protein>
<feature type="transmembrane region" description="Helical" evidence="10">
    <location>
        <begin position="52"/>
        <end position="75"/>
    </location>
</feature>
<evidence type="ECO:0000259" key="11">
    <source>
        <dbReference type="PROSITE" id="PS50262"/>
    </source>
</evidence>
<proteinExistence type="inferred from homology"/>
<keyword evidence="4 10" id="KW-1133">Transmembrane helix</keyword>
<evidence type="ECO:0000256" key="9">
    <source>
        <dbReference type="RuleBase" id="RU000688"/>
    </source>
</evidence>
<keyword evidence="2" id="KW-1003">Cell membrane</keyword>
<evidence type="ECO:0000256" key="6">
    <source>
        <dbReference type="ARBA" id="ARBA00023136"/>
    </source>
</evidence>
<dbReference type="PANTHER" id="PTHR24249:SF372">
    <property type="entry name" value="G-PROTEIN COUPLED RECEPTORS FAMILY 1 PROFILE DOMAIN-CONTAINING PROTEIN"/>
    <property type="match status" value="1"/>
</dbReference>
<dbReference type="STRING" id="45351.A7SHP0"/>
<keyword evidence="3 9" id="KW-0812">Transmembrane</keyword>
<dbReference type="AlphaFoldDB" id="A7SHP0"/>
<organism evidence="12 13">
    <name type="scientific">Nematostella vectensis</name>
    <name type="common">Starlet sea anemone</name>
    <dbReference type="NCBI Taxonomy" id="45351"/>
    <lineage>
        <taxon>Eukaryota</taxon>
        <taxon>Metazoa</taxon>
        <taxon>Cnidaria</taxon>
        <taxon>Anthozoa</taxon>
        <taxon>Hexacorallia</taxon>
        <taxon>Actiniaria</taxon>
        <taxon>Edwardsiidae</taxon>
        <taxon>Nematostella</taxon>
    </lineage>
</organism>
<evidence type="ECO:0000256" key="7">
    <source>
        <dbReference type="ARBA" id="ARBA00023170"/>
    </source>
</evidence>
<feature type="transmembrane region" description="Helical" evidence="10">
    <location>
        <begin position="261"/>
        <end position="281"/>
    </location>
</feature>
<dbReference type="PRINTS" id="PR00237">
    <property type="entry name" value="GPCRRHODOPSN"/>
</dbReference>
<dbReference type="SUPFAM" id="SSF81321">
    <property type="entry name" value="Family A G protein-coupled receptor-like"/>
    <property type="match status" value="1"/>
</dbReference>
<dbReference type="KEGG" id="nve:5508198"/>
<dbReference type="InterPro" id="IPR050569">
    <property type="entry name" value="TAAR"/>
</dbReference>
<dbReference type="Pfam" id="PF00001">
    <property type="entry name" value="7tm_1"/>
    <property type="match status" value="1"/>
</dbReference>
<dbReference type="InterPro" id="IPR017452">
    <property type="entry name" value="GPCR_Rhodpsn_7TM"/>
</dbReference>
<dbReference type="GO" id="GO:0005886">
    <property type="term" value="C:plasma membrane"/>
    <property type="evidence" value="ECO:0000318"/>
    <property type="project" value="GO_Central"/>
</dbReference>
<keyword evidence="8 9" id="KW-0807">Transducer</keyword>
<feature type="transmembrane region" description="Helical" evidence="10">
    <location>
        <begin position="222"/>
        <end position="249"/>
    </location>
</feature>
<dbReference type="OMA" id="HREHRVS"/>
<comment type="similarity">
    <text evidence="9">Belongs to the G-protein coupled receptor 1 family.</text>
</comment>
<feature type="transmembrane region" description="Helical" evidence="10">
    <location>
        <begin position="165"/>
        <end position="190"/>
    </location>
</feature>
<dbReference type="Proteomes" id="UP000001593">
    <property type="component" value="Unassembled WGS sequence"/>
</dbReference>
<accession>A7SHP0</accession>
<dbReference type="EMBL" id="DS469662">
    <property type="protein sequence ID" value="EDO36769.1"/>
    <property type="molecule type" value="Genomic_DNA"/>
</dbReference>
<evidence type="ECO:0000313" key="13">
    <source>
        <dbReference type="Proteomes" id="UP000001593"/>
    </source>
</evidence>
<feature type="transmembrane region" description="Helical" evidence="10">
    <location>
        <begin position="137"/>
        <end position="159"/>
    </location>
</feature>
<keyword evidence="7 9" id="KW-0675">Receptor</keyword>
<gene>
    <name evidence="12" type="ORF">NEMVEDRAFT_v1g212437</name>
</gene>
<dbReference type="HOGENOM" id="CLU_009579_11_5_1"/>
<dbReference type="PROSITE" id="PS00237">
    <property type="entry name" value="G_PROTEIN_RECEP_F1_1"/>
    <property type="match status" value="1"/>
</dbReference>
<evidence type="ECO:0000256" key="4">
    <source>
        <dbReference type="ARBA" id="ARBA00022989"/>
    </source>
</evidence>
<evidence type="ECO:0000256" key="8">
    <source>
        <dbReference type="ARBA" id="ARBA00023224"/>
    </source>
</evidence>
<dbReference type="InterPro" id="IPR000276">
    <property type="entry name" value="GPCR_Rhodpsn"/>
</dbReference>
<dbReference type="InParanoid" id="A7SHP0"/>
<feature type="transmembrane region" description="Helical" evidence="10">
    <location>
        <begin position="18"/>
        <end position="40"/>
    </location>
</feature>
<dbReference type="PhylomeDB" id="A7SHP0"/>
<dbReference type="SMART" id="SM01381">
    <property type="entry name" value="7TM_GPCR_Srsx"/>
    <property type="match status" value="1"/>
</dbReference>
<evidence type="ECO:0000313" key="12">
    <source>
        <dbReference type="EMBL" id="EDO36769.1"/>
    </source>
</evidence>
<dbReference type="CDD" id="cd00637">
    <property type="entry name" value="7tm_classA_rhodopsin-like"/>
    <property type="match status" value="1"/>
</dbReference>
<dbReference type="eggNOG" id="KOG3656">
    <property type="taxonomic scope" value="Eukaryota"/>
</dbReference>
<reference evidence="12 13" key="1">
    <citation type="journal article" date="2007" name="Science">
        <title>Sea anemone genome reveals ancestral eumetazoan gene repertoire and genomic organization.</title>
        <authorList>
            <person name="Putnam N.H."/>
            <person name="Srivastava M."/>
            <person name="Hellsten U."/>
            <person name="Dirks B."/>
            <person name="Chapman J."/>
            <person name="Salamov A."/>
            <person name="Terry A."/>
            <person name="Shapiro H."/>
            <person name="Lindquist E."/>
            <person name="Kapitonov V.V."/>
            <person name="Jurka J."/>
            <person name="Genikhovich G."/>
            <person name="Grigoriev I.V."/>
            <person name="Lucas S.M."/>
            <person name="Steele R.E."/>
            <person name="Finnerty J.R."/>
            <person name="Technau U."/>
            <person name="Martindale M.Q."/>
            <person name="Rokhsar D.S."/>
        </authorList>
    </citation>
    <scope>NUCLEOTIDE SEQUENCE [LARGE SCALE GENOMIC DNA]</scope>
    <source>
        <strain evidence="13">CH2 X CH6</strain>
    </source>
</reference>
<dbReference type="PROSITE" id="PS50262">
    <property type="entry name" value="G_PROTEIN_RECEP_F1_2"/>
    <property type="match status" value="1"/>
</dbReference>